<feature type="region of interest" description="Disordered" evidence="1">
    <location>
        <begin position="82"/>
        <end position="104"/>
    </location>
</feature>
<dbReference type="HOGENOM" id="CLU_2252011_0_0_1"/>
<evidence type="ECO:0000313" key="2">
    <source>
        <dbReference type="EMBL" id="EGD94806.1"/>
    </source>
</evidence>
<dbReference type="AlphaFoldDB" id="F2RU07"/>
<sequence length="104" mass="11197">MVPLLAAATLPEGYDQICSIGGRPSHCRDPWDDSIRNPIWLPGPPFDASALPSSSLLWIGAPEPDPHRCCLLLVRRPANEKNERYGDGVGKGPVEEQGNSDGGH</sequence>
<evidence type="ECO:0000313" key="3">
    <source>
        <dbReference type="Proteomes" id="UP000009172"/>
    </source>
</evidence>
<keyword evidence="3" id="KW-1185">Reference proteome</keyword>
<reference evidence="3" key="1">
    <citation type="journal article" date="2012" name="MBio">
        <title>Comparative genome analysis of Trichophyton rubrum and related dermatophytes reveals candidate genes involved in infection.</title>
        <authorList>
            <person name="Martinez D.A."/>
            <person name="Oliver B.G."/>
            <person name="Graeser Y."/>
            <person name="Goldberg J.M."/>
            <person name="Li W."/>
            <person name="Martinez-Rossi N.M."/>
            <person name="Monod M."/>
            <person name="Shelest E."/>
            <person name="Barton R.C."/>
            <person name="Birch E."/>
            <person name="Brakhage A.A."/>
            <person name="Chen Z."/>
            <person name="Gurr S.J."/>
            <person name="Heiman D."/>
            <person name="Heitman J."/>
            <person name="Kosti I."/>
            <person name="Rossi A."/>
            <person name="Saif S."/>
            <person name="Samalova M."/>
            <person name="Saunders C.W."/>
            <person name="Shea T."/>
            <person name="Summerbell R.C."/>
            <person name="Xu J."/>
            <person name="Young S."/>
            <person name="Zeng Q."/>
            <person name="Birren B.W."/>
            <person name="Cuomo C.A."/>
            <person name="White T.C."/>
        </authorList>
    </citation>
    <scope>NUCLEOTIDE SEQUENCE [LARGE SCALE GENOMIC DNA]</scope>
    <source>
        <strain evidence="3">CBS 112818</strain>
    </source>
</reference>
<organism evidence="2 3">
    <name type="scientific">Trichophyton tonsurans (strain CBS 112818)</name>
    <name type="common">Scalp ringworm fungus</name>
    <dbReference type="NCBI Taxonomy" id="647933"/>
    <lineage>
        <taxon>Eukaryota</taxon>
        <taxon>Fungi</taxon>
        <taxon>Dikarya</taxon>
        <taxon>Ascomycota</taxon>
        <taxon>Pezizomycotina</taxon>
        <taxon>Eurotiomycetes</taxon>
        <taxon>Eurotiomycetidae</taxon>
        <taxon>Onygenales</taxon>
        <taxon>Arthrodermataceae</taxon>
        <taxon>Trichophyton</taxon>
    </lineage>
</organism>
<evidence type="ECO:0000256" key="1">
    <source>
        <dbReference type="SAM" id="MobiDB-lite"/>
    </source>
</evidence>
<gene>
    <name evidence="2" type="ORF">TESG_08349</name>
</gene>
<accession>F2RU07</accession>
<dbReference type="EMBL" id="GG698484">
    <property type="protein sequence ID" value="EGD94806.1"/>
    <property type="molecule type" value="Genomic_DNA"/>
</dbReference>
<dbReference type="Proteomes" id="UP000009172">
    <property type="component" value="Unassembled WGS sequence"/>
</dbReference>
<name>F2RU07_TRIT1</name>
<proteinExistence type="predicted"/>
<protein>
    <submittedName>
        <fullName evidence="2">Uncharacterized protein</fullName>
    </submittedName>
</protein>